<dbReference type="Gene3D" id="1.20.1250.20">
    <property type="entry name" value="MFS general substrate transporter like domains"/>
    <property type="match status" value="2"/>
</dbReference>
<dbReference type="OrthoDB" id="9814001at2"/>
<dbReference type="Pfam" id="PF07690">
    <property type="entry name" value="MFS_1"/>
    <property type="match status" value="1"/>
</dbReference>
<feature type="transmembrane region" description="Helical" evidence="4">
    <location>
        <begin position="288"/>
        <end position="310"/>
    </location>
</feature>
<proteinExistence type="predicted"/>
<evidence type="ECO:0000313" key="7">
    <source>
        <dbReference type="Proteomes" id="UP000297693"/>
    </source>
</evidence>
<organism evidence="6 7">
    <name type="scientific">Leptospira ognonensis</name>
    <dbReference type="NCBI Taxonomy" id="2484945"/>
    <lineage>
        <taxon>Bacteria</taxon>
        <taxon>Pseudomonadati</taxon>
        <taxon>Spirochaetota</taxon>
        <taxon>Spirochaetia</taxon>
        <taxon>Leptospirales</taxon>
        <taxon>Leptospiraceae</taxon>
        <taxon>Leptospira</taxon>
    </lineage>
</organism>
<dbReference type="InterPro" id="IPR020846">
    <property type="entry name" value="MFS_dom"/>
</dbReference>
<keyword evidence="2 4" id="KW-1133">Transmembrane helix</keyword>
<feature type="transmembrane region" description="Helical" evidence="4">
    <location>
        <begin position="166"/>
        <end position="188"/>
    </location>
</feature>
<dbReference type="RefSeq" id="WP_135625495.1">
    <property type="nucleotide sequence ID" value="NZ_RQGD01000047.1"/>
</dbReference>
<dbReference type="SUPFAM" id="SSF103473">
    <property type="entry name" value="MFS general substrate transporter"/>
    <property type="match status" value="1"/>
</dbReference>
<keyword evidence="7" id="KW-1185">Reference proteome</keyword>
<feature type="domain" description="Major facilitator superfamily (MFS) profile" evidence="5">
    <location>
        <begin position="165"/>
        <end position="380"/>
    </location>
</feature>
<dbReference type="PANTHER" id="PTHR23531">
    <property type="entry name" value="QUINOLENE RESISTANCE PROTEIN NORA"/>
    <property type="match status" value="1"/>
</dbReference>
<evidence type="ECO:0000256" key="1">
    <source>
        <dbReference type="ARBA" id="ARBA00022692"/>
    </source>
</evidence>
<protein>
    <submittedName>
        <fullName evidence="6">MFS transporter</fullName>
    </submittedName>
</protein>
<sequence length="380" mass="39961">MYQVILIALIVLFGFFSVGIPLATLPSFIRDVLGFNDIWVGLVLGLQSVITLVSRHHSGTLADLKGPKVAVRRGLLLALFSGTLTLVAVSMSGYVSLIVLISGRFLLGLSESLLITGALAWGIGLAGPKNAGKVMSWSGMAMYGSIAASSPLSFLSLSYFGFPGAITLAILLPFLAGLISMLVASSPATGVERIPFYKVLPLVWKQGMGLAFAAVSFAGIAGFSALLFKQNHWENAPWLMTIFGITYVIARVFFGQTPDTFGGKKVAMVSTGITIIGQVMIWQAGSSLLALCGAAFTGFGYSLVFPAFGVEAVKNLEGKYRGVALGAYVAFFDLALGITGPISGLVANTFGYPAVFALGVGACMISFLFAISLKQNKDYL</sequence>
<name>A0A4R9JWN6_9LEPT</name>
<feature type="transmembrane region" description="Helical" evidence="4">
    <location>
        <begin position="105"/>
        <end position="128"/>
    </location>
</feature>
<evidence type="ECO:0000256" key="3">
    <source>
        <dbReference type="ARBA" id="ARBA00023136"/>
    </source>
</evidence>
<keyword evidence="1 4" id="KW-0812">Transmembrane</keyword>
<feature type="transmembrane region" description="Helical" evidence="4">
    <location>
        <begin position="140"/>
        <end position="160"/>
    </location>
</feature>
<comment type="caution">
    <text evidence="6">The sequence shown here is derived from an EMBL/GenBank/DDBJ whole genome shotgun (WGS) entry which is preliminary data.</text>
</comment>
<accession>A0A4R9JWN6</accession>
<dbReference type="AlphaFoldDB" id="A0A4R9JWN6"/>
<feature type="transmembrane region" description="Helical" evidence="4">
    <location>
        <begin position="75"/>
        <end position="99"/>
    </location>
</feature>
<dbReference type="NCBIfam" id="NF003477">
    <property type="entry name" value="PRK05122.1"/>
    <property type="match status" value="1"/>
</dbReference>
<dbReference type="PROSITE" id="PS50850">
    <property type="entry name" value="MFS"/>
    <property type="match status" value="1"/>
</dbReference>
<gene>
    <name evidence="6" type="ORF">EHQ58_18175</name>
</gene>
<dbReference type="EMBL" id="RQGD01000047">
    <property type="protein sequence ID" value="TGL55856.1"/>
    <property type="molecule type" value="Genomic_DNA"/>
</dbReference>
<keyword evidence="3 4" id="KW-0472">Membrane</keyword>
<feature type="transmembrane region" description="Helical" evidence="4">
    <location>
        <begin position="322"/>
        <end position="344"/>
    </location>
</feature>
<feature type="transmembrane region" description="Helical" evidence="4">
    <location>
        <begin position="38"/>
        <end position="54"/>
    </location>
</feature>
<feature type="transmembrane region" description="Helical" evidence="4">
    <location>
        <begin position="235"/>
        <end position="254"/>
    </location>
</feature>
<evidence type="ECO:0000256" key="4">
    <source>
        <dbReference type="SAM" id="Phobius"/>
    </source>
</evidence>
<evidence type="ECO:0000313" key="6">
    <source>
        <dbReference type="EMBL" id="TGL55856.1"/>
    </source>
</evidence>
<dbReference type="Proteomes" id="UP000297693">
    <property type="component" value="Unassembled WGS sequence"/>
</dbReference>
<dbReference type="InterPro" id="IPR052714">
    <property type="entry name" value="MFS_Exporter"/>
</dbReference>
<dbReference type="InterPro" id="IPR036259">
    <property type="entry name" value="MFS_trans_sf"/>
</dbReference>
<dbReference type="InterPro" id="IPR011701">
    <property type="entry name" value="MFS"/>
</dbReference>
<dbReference type="PANTHER" id="PTHR23531:SF1">
    <property type="entry name" value="QUINOLENE RESISTANCE PROTEIN NORA"/>
    <property type="match status" value="1"/>
</dbReference>
<feature type="transmembrane region" description="Helical" evidence="4">
    <location>
        <begin position="350"/>
        <end position="371"/>
    </location>
</feature>
<evidence type="ECO:0000259" key="5">
    <source>
        <dbReference type="PROSITE" id="PS50850"/>
    </source>
</evidence>
<evidence type="ECO:0000256" key="2">
    <source>
        <dbReference type="ARBA" id="ARBA00022989"/>
    </source>
</evidence>
<dbReference type="GO" id="GO:0022857">
    <property type="term" value="F:transmembrane transporter activity"/>
    <property type="evidence" value="ECO:0007669"/>
    <property type="project" value="InterPro"/>
</dbReference>
<reference evidence="6" key="1">
    <citation type="journal article" date="2019" name="PLoS Negl. Trop. Dis.">
        <title>Revisiting the worldwide diversity of Leptospira species in the environment.</title>
        <authorList>
            <person name="Vincent A.T."/>
            <person name="Schiettekatte O."/>
            <person name="Bourhy P."/>
            <person name="Veyrier F.J."/>
            <person name="Picardeau M."/>
        </authorList>
    </citation>
    <scope>NUCLEOTIDE SEQUENCE [LARGE SCALE GENOMIC DNA]</scope>
    <source>
        <strain evidence="6">201702476</strain>
    </source>
</reference>
<feature type="transmembrane region" description="Helical" evidence="4">
    <location>
        <begin position="209"/>
        <end position="229"/>
    </location>
</feature>